<reference evidence="1" key="1">
    <citation type="journal article" date="2021" name="Nat. Commun.">
        <title>Genetic determinants of endophytism in the Arabidopsis root mycobiome.</title>
        <authorList>
            <person name="Mesny F."/>
            <person name="Miyauchi S."/>
            <person name="Thiergart T."/>
            <person name="Pickel B."/>
            <person name="Atanasova L."/>
            <person name="Karlsson M."/>
            <person name="Huettel B."/>
            <person name="Barry K.W."/>
            <person name="Haridas S."/>
            <person name="Chen C."/>
            <person name="Bauer D."/>
            <person name="Andreopoulos W."/>
            <person name="Pangilinan J."/>
            <person name="LaButti K."/>
            <person name="Riley R."/>
            <person name="Lipzen A."/>
            <person name="Clum A."/>
            <person name="Drula E."/>
            <person name="Henrissat B."/>
            <person name="Kohler A."/>
            <person name="Grigoriev I.V."/>
            <person name="Martin F.M."/>
            <person name="Hacquard S."/>
        </authorList>
    </citation>
    <scope>NUCLEOTIDE SEQUENCE</scope>
    <source>
        <strain evidence="1">MPI-CAGE-AT-0147</strain>
    </source>
</reference>
<protein>
    <submittedName>
        <fullName evidence="1">Uncharacterized protein</fullName>
    </submittedName>
</protein>
<evidence type="ECO:0000313" key="2">
    <source>
        <dbReference type="Proteomes" id="UP000738349"/>
    </source>
</evidence>
<dbReference type="EMBL" id="JAGMUV010000023">
    <property type="protein sequence ID" value="KAH7122861.1"/>
    <property type="molecule type" value="Genomic_DNA"/>
</dbReference>
<proteinExistence type="predicted"/>
<accession>A0A9P9DQQ9</accession>
<evidence type="ECO:0000313" key="1">
    <source>
        <dbReference type="EMBL" id="KAH7122861.1"/>
    </source>
</evidence>
<dbReference type="AlphaFoldDB" id="A0A9P9DQQ9"/>
<name>A0A9P9DQQ9_9HYPO</name>
<dbReference type="Proteomes" id="UP000738349">
    <property type="component" value="Unassembled WGS sequence"/>
</dbReference>
<sequence>MALWDFPAPRRLDEYLSPIPAPSFWDPMMDADVTCLTGDTRLVGPIFKPMMDGVIPIPGLVEEPGTIGAGQPEVLVDCLNGVGFNVLLGSSLNAAVSQINKDRIAYLQKNPHLLPKVEWCEKVHAWGWAGLDQPAIDVQRSQTRRIDVVDGVDYLIHIPSADEPVSQRSVSPEPEEGIVEAQKMVYHGTRQRINQILGSCHMNASVWVTPIHRVRFSLKQLLKLRKPATTREVSLMTRAKTIPAMLQEVTEKQAIPAWATMRETLAPIAREDFILQQEQLTAKVRELMSLWQACGRTSRKDEYLVADMPIRCNDGKRMCNIDVDQMIERHLKREAQQRRFKSKRKNRARFEVFHVAGN</sequence>
<comment type="caution">
    <text evidence="1">The sequence shown here is derived from an EMBL/GenBank/DDBJ whole genome shotgun (WGS) entry which is preliminary data.</text>
</comment>
<keyword evidence="2" id="KW-1185">Reference proteome</keyword>
<gene>
    <name evidence="1" type="ORF">EDB81DRAFT_765840</name>
</gene>
<organism evidence="1 2">
    <name type="scientific">Dactylonectria macrodidyma</name>
    <dbReference type="NCBI Taxonomy" id="307937"/>
    <lineage>
        <taxon>Eukaryota</taxon>
        <taxon>Fungi</taxon>
        <taxon>Dikarya</taxon>
        <taxon>Ascomycota</taxon>
        <taxon>Pezizomycotina</taxon>
        <taxon>Sordariomycetes</taxon>
        <taxon>Hypocreomycetidae</taxon>
        <taxon>Hypocreales</taxon>
        <taxon>Nectriaceae</taxon>
        <taxon>Dactylonectria</taxon>
    </lineage>
</organism>
<dbReference type="OrthoDB" id="10471065at2759"/>